<reference evidence="2" key="1">
    <citation type="submission" date="2018-11" db="EMBL/GenBank/DDBJ databases">
        <authorList>
            <consortium name="Pathogen Informatics"/>
        </authorList>
    </citation>
    <scope>NUCLEOTIDE SEQUENCE</scope>
</reference>
<gene>
    <name evidence="2" type="ORF">PXEA_LOCUS4069</name>
</gene>
<accession>A0A3S5CCV9</accession>
<feature type="region of interest" description="Disordered" evidence="1">
    <location>
        <begin position="45"/>
        <end position="76"/>
    </location>
</feature>
<evidence type="ECO:0000313" key="2">
    <source>
        <dbReference type="EMBL" id="VEL10629.1"/>
    </source>
</evidence>
<sequence length="294" mass="32591">MIQIDAHTLSREGFYNLVQLCQLLSNLRTIIQAYLDDNPLPESVIRSFPKGRPTSRLSGQQQCRSRKSVRRASPQSSLAVNRQLLKGIDPDSIKEVDVVEQVIEDLLWNSTSTSKTSFESDGLLGEEAKSENDNARLAAGSEGQVVSILSQKPKPLSLKHSTSSDGPTSHRFPSKPKDSNDLHKGRLKRRPGTSGHLRTGERVSNISARRQPLRKATLTSRRLAKTAQKREAKARSFHGKSHRQTPVIYPGDKHLSCESALPTDFFIGFTKALTDLSNTSDTSSSSSERSRQDF</sequence>
<protein>
    <submittedName>
        <fullName evidence="2">Uncharacterized protein</fullName>
    </submittedName>
</protein>
<dbReference type="Proteomes" id="UP000784294">
    <property type="component" value="Unassembled WGS sequence"/>
</dbReference>
<organism evidence="2 3">
    <name type="scientific">Protopolystoma xenopodis</name>
    <dbReference type="NCBI Taxonomy" id="117903"/>
    <lineage>
        <taxon>Eukaryota</taxon>
        <taxon>Metazoa</taxon>
        <taxon>Spiralia</taxon>
        <taxon>Lophotrochozoa</taxon>
        <taxon>Platyhelminthes</taxon>
        <taxon>Monogenea</taxon>
        <taxon>Polyopisthocotylea</taxon>
        <taxon>Polystomatidea</taxon>
        <taxon>Polystomatidae</taxon>
        <taxon>Protopolystoma</taxon>
    </lineage>
</organism>
<comment type="caution">
    <text evidence="2">The sequence shown here is derived from an EMBL/GenBank/DDBJ whole genome shotgun (WGS) entry which is preliminary data.</text>
</comment>
<dbReference type="EMBL" id="CAAALY010009529">
    <property type="protein sequence ID" value="VEL10629.1"/>
    <property type="molecule type" value="Genomic_DNA"/>
</dbReference>
<feature type="compositionally biased region" description="Basic and acidic residues" evidence="1">
    <location>
        <begin position="175"/>
        <end position="184"/>
    </location>
</feature>
<evidence type="ECO:0000313" key="3">
    <source>
        <dbReference type="Proteomes" id="UP000784294"/>
    </source>
</evidence>
<keyword evidence="3" id="KW-1185">Reference proteome</keyword>
<evidence type="ECO:0000256" key="1">
    <source>
        <dbReference type="SAM" id="MobiDB-lite"/>
    </source>
</evidence>
<proteinExistence type="predicted"/>
<feature type="region of interest" description="Disordered" evidence="1">
    <location>
        <begin position="151"/>
        <end position="246"/>
    </location>
</feature>
<dbReference type="AlphaFoldDB" id="A0A3S5CCV9"/>
<name>A0A3S5CCV9_9PLAT</name>